<dbReference type="InterPro" id="IPR039686">
    <property type="entry name" value="FANCM/Mph1-like_ID"/>
</dbReference>
<gene>
    <name evidence="14" type="ORF">SAY87_011371</name>
</gene>
<dbReference type="CDD" id="cd12091">
    <property type="entry name" value="FANCM_ID"/>
    <property type="match status" value="1"/>
</dbReference>
<dbReference type="FunFam" id="3.40.50.300:FF:001992">
    <property type="entry name" value="ATP-dependent RNA helicase, putative"/>
    <property type="match status" value="1"/>
</dbReference>
<dbReference type="InterPro" id="IPR001650">
    <property type="entry name" value="Helicase_C-like"/>
</dbReference>
<keyword evidence="8" id="KW-0238">DNA-binding</keyword>
<feature type="region of interest" description="Disordered" evidence="11">
    <location>
        <begin position="1222"/>
        <end position="1248"/>
    </location>
</feature>
<keyword evidence="6" id="KW-0347">Helicase</keyword>
<dbReference type="InterPro" id="IPR011545">
    <property type="entry name" value="DEAD/DEAH_box_helicase_dom"/>
</dbReference>
<keyword evidence="4" id="KW-0227">DNA damage</keyword>
<keyword evidence="9" id="KW-0234">DNA repair</keyword>
<feature type="domain" description="Helicase ATP-binding" evidence="12">
    <location>
        <begin position="138"/>
        <end position="306"/>
    </location>
</feature>
<evidence type="ECO:0000313" key="15">
    <source>
        <dbReference type="Proteomes" id="UP001345219"/>
    </source>
</evidence>
<sequence>MASSDPHATVDNPDDDEFDWDAAVRAIDIACANSKASTSSADPFRTPSFASRDAPRSSCNAPFATNMRMNGAPRQSTLDKFIGRAGLRTEPVYRAVAIEGQRNIDGDDRVSCVEIDVEAAKTWIYPVNIPLRDYQLSITKTALFTNTLVALPTGLGKTLIAAVVMYNYFRWFPEGKIVFTAPSRPLVVQQIEACHNIVGIPQDLIIDMTGQICPAKRADFWKTKRVFFVTPQVLEKDIQSGTCLVKYLVCLVIDEAHRALGNYSYCVAVRELMAIPVQLRLLALTATPGSKQDAIQHVINNLLISSLEYRDESDPDVSPYVHNRKIELIQVPMGEEATQINNLLLNVIRTYASKLNTMGILLNRDYQALSPSDLLNSRDKFRQAPPTELPPVRYAEVERCFGALITLYHIRKLLSSHGIKPAYEMLEEKLQQGSFAGLMNRNEDIQKAKLLMQQNLSRGAPNPKLSKMLEVLIDHFRINDMQSSRVIIFSNFRGSVRDIMGTLLKLGDTVKAAQFVGQSSGKSLKGQSQKVQQAVLEKFRSGGYNVIVATSIGEEGLDIMEVDLVICFDANVSPLRMVQRMGRTGRKHDGRVVVLACEGSEMKAYMRKQANSKTIKKHMRNGGIASFNFHSSPRMIPHIFKPEVQFVELSIEKFVPRGKRVKEDQFTEPQRYREILTTEEADLISKYFKNTENRWKPSLIAFPHFQTFPSSVHKVTHSSRTGMLIDSMQLLQGHIFSSTKDEEEAYSFPQMDAPLVEQNIWDEKDSRSIESPDMNTEMWPASSTRIKGIADKHELLELQHGNHPTHSSLFGSDFVAVDTLGNVSILLVPPFYIMEASHTKHNAISVEHPKYLMTDNEKSHISAEPTKLQARTAKDASEQPLSPNFSVMIETRLQFGLHEPNWQNGPVDAAEKSMEGTYVDEMPREMDSPICTPDGIVVKGSLVDDAMETELSPRLTNYIESGVVPESPVGGTTKAIATSEFQEFQEMDILETPKRAKISTRFLSTSSSPNSVKFEKAILDPLVSEGNASHSPATDRKDFVVDSVKHGASERCDCGSSEGEIPPETTPSGCCSRDWYFTPRDEGSIKQPRKLKRLRKIGEVDSHAHLKYQKNYVLSCGAQSKVRGKKTRYKNGRAYIEEEAEVSSGADTSGEEEDGDGEDDSYDDSFIDDRINPTAGSPHAAVTSSIDMMAIYRRSLLSQSPMAWQPNNNTTPDPHSVAVATTSGSAYSSETRTAGRISSEDAMNPPGFIPEAGEACKVGNRKRKLGAEALDSLAALNLEELLIDGGEVVGEEEKGEGECDLFSDDQFYDDIDLDEVEAHATLLLKHKPEPPRPDQGVVVPVKDDSINTDCLVSPSFDLGI</sequence>
<dbReference type="CDD" id="cd18801">
    <property type="entry name" value="SF2_C_FANCM_Hef"/>
    <property type="match status" value="1"/>
</dbReference>
<evidence type="ECO:0000256" key="5">
    <source>
        <dbReference type="ARBA" id="ARBA00022801"/>
    </source>
</evidence>
<evidence type="ECO:0000313" key="14">
    <source>
        <dbReference type="EMBL" id="KAK4745059.1"/>
    </source>
</evidence>
<evidence type="ECO:0000256" key="7">
    <source>
        <dbReference type="ARBA" id="ARBA00022840"/>
    </source>
</evidence>
<comment type="similarity">
    <text evidence="2">Belongs to the DEAD box helicase family. DEAH subfamily. FANCM sub-subfamily.</text>
</comment>
<dbReference type="GO" id="GO:0043138">
    <property type="term" value="F:3'-5' DNA helicase activity"/>
    <property type="evidence" value="ECO:0007669"/>
    <property type="project" value="InterPro"/>
</dbReference>
<dbReference type="FunFam" id="3.40.50.300:FF:000861">
    <property type="entry name" value="Fanconi anemia, complementation group M"/>
    <property type="match status" value="1"/>
</dbReference>
<evidence type="ECO:0000256" key="8">
    <source>
        <dbReference type="ARBA" id="ARBA00023125"/>
    </source>
</evidence>
<dbReference type="PROSITE" id="PS51194">
    <property type="entry name" value="HELICASE_CTER"/>
    <property type="match status" value="1"/>
</dbReference>
<comment type="subcellular location">
    <subcellularLocation>
        <location evidence="1">Nucleus</location>
    </subcellularLocation>
</comment>
<dbReference type="SUPFAM" id="SSF52540">
    <property type="entry name" value="P-loop containing nucleoside triphosphate hydrolases"/>
    <property type="match status" value="1"/>
</dbReference>
<comment type="caution">
    <text evidence="14">The sequence shown here is derived from an EMBL/GenBank/DDBJ whole genome shotgun (WGS) entry which is preliminary data.</text>
</comment>
<feature type="region of interest" description="Disordered" evidence="11">
    <location>
        <begin position="37"/>
        <end position="57"/>
    </location>
</feature>
<dbReference type="GO" id="GO:0000400">
    <property type="term" value="F:four-way junction DNA binding"/>
    <property type="evidence" value="ECO:0007669"/>
    <property type="project" value="TreeGrafter"/>
</dbReference>
<feature type="compositionally biased region" description="Acidic residues" evidence="11">
    <location>
        <begin position="1149"/>
        <end position="1164"/>
    </location>
</feature>
<evidence type="ECO:0000256" key="4">
    <source>
        <dbReference type="ARBA" id="ARBA00022763"/>
    </source>
</evidence>
<accession>A0AAN7JI96</accession>
<keyword evidence="15" id="KW-1185">Reference proteome</keyword>
<dbReference type="GO" id="GO:0005634">
    <property type="term" value="C:nucleus"/>
    <property type="evidence" value="ECO:0007669"/>
    <property type="project" value="UniProtKB-SubCell"/>
</dbReference>
<dbReference type="Pfam" id="PF00271">
    <property type="entry name" value="Helicase_C"/>
    <property type="match status" value="1"/>
</dbReference>
<evidence type="ECO:0000256" key="2">
    <source>
        <dbReference type="ARBA" id="ARBA00009889"/>
    </source>
</evidence>
<evidence type="ECO:0000256" key="3">
    <source>
        <dbReference type="ARBA" id="ARBA00022741"/>
    </source>
</evidence>
<evidence type="ECO:0000256" key="6">
    <source>
        <dbReference type="ARBA" id="ARBA00022806"/>
    </source>
</evidence>
<dbReference type="PROSITE" id="PS51192">
    <property type="entry name" value="HELICASE_ATP_BIND_1"/>
    <property type="match status" value="1"/>
</dbReference>
<dbReference type="PANTHER" id="PTHR14025:SF20">
    <property type="entry name" value="FANCONI ANEMIA GROUP M PROTEIN"/>
    <property type="match status" value="1"/>
</dbReference>
<reference evidence="14 15" key="1">
    <citation type="journal article" date="2023" name="Hortic Res">
        <title>Pangenome of water caltrop reveals structural variations and asymmetric subgenome divergence after allopolyploidization.</title>
        <authorList>
            <person name="Zhang X."/>
            <person name="Chen Y."/>
            <person name="Wang L."/>
            <person name="Yuan Y."/>
            <person name="Fang M."/>
            <person name="Shi L."/>
            <person name="Lu R."/>
            <person name="Comes H.P."/>
            <person name="Ma Y."/>
            <person name="Chen Y."/>
            <person name="Huang G."/>
            <person name="Zhou Y."/>
            <person name="Zheng Z."/>
            <person name="Qiu Y."/>
        </authorList>
    </citation>
    <scope>NUCLEOTIDE SEQUENCE [LARGE SCALE GENOMIC DNA]</scope>
    <source>
        <tissue evidence="14">Roots</tissue>
    </source>
</reference>
<evidence type="ECO:0000259" key="13">
    <source>
        <dbReference type="PROSITE" id="PS51194"/>
    </source>
</evidence>
<dbReference type="EMBL" id="JAXIOK010000022">
    <property type="protein sequence ID" value="KAK4745059.1"/>
    <property type="molecule type" value="Genomic_DNA"/>
</dbReference>
<feature type="domain" description="Helicase C-terminal" evidence="13">
    <location>
        <begin position="472"/>
        <end position="623"/>
    </location>
</feature>
<dbReference type="InterPro" id="IPR044749">
    <property type="entry name" value="FANCM_DEXDc"/>
</dbReference>
<dbReference type="InterPro" id="IPR027417">
    <property type="entry name" value="P-loop_NTPase"/>
</dbReference>
<dbReference type="SMART" id="SM00487">
    <property type="entry name" value="DEXDc"/>
    <property type="match status" value="1"/>
</dbReference>
<organism evidence="14 15">
    <name type="scientific">Trapa incisa</name>
    <dbReference type="NCBI Taxonomy" id="236973"/>
    <lineage>
        <taxon>Eukaryota</taxon>
        <taxon>Viridiplantae</taxon>
        <taxon>Streptophyta</taxon>
        <taxon>Embryophyta</taxon>
        <taxon>Tracheophyta</taxon>
        <taxon>Spermatophyta</taxon>
        <taxon>Magnoliopsida</taxon>
        <taxon>eudicotyledons</taxon>
        <taxon>Gunneridae</taxon>
        <taxon>Pentapetalae</taxon>
        <taxon>rosids</taxon>
        <taxon>malvids</taxon>
        <taxon>Myrtales</taxon>
        <taxon>Lythraceae</taxon>
        <taxon>Trapa</taxon>
    </lineage>
</organism>
<evidence type="ECO:0000256" key="1">
    <source>
        <dbReference type="ARBA" id="ARBA00004123"/>
    </source>
</evidence>
<dbReference type="GO" id="GO:0009378">
    <property type="term" value="F:four-way junction helicase activity"/>
    <property type="evidence" value="ECO:0007669"/>
    <property type="project" value="TreeGrafter"/>
</dbReference>
<dbReference type="Pfam" id="PF00270">
    <property type="entry name" value="DEAD"/>
    <property type="match status" value="1"/>
</dbReference>
<feature type="region of interest" description="Disordered" evidence="11">
    <location>
        <begin position="1134"/>
        <end position="1164"/>
    </location>
</feature>
<keyword evidence="5" id="KW-0378">Hydrolase</keyword>
<dbReference type="CDD" id="cd18033">
    <property type="entry name" value="DEXDc_FANCM"/>
    <property type="match status" value="1"/>
</dbReference>
<evidence type="ECO:0000259" key="12">
    <source>
        <dbReference type="PROSITE" id="PS51192"/>
    </source>
</evidence>
<keyword evidence="7" id="KW-0067">ATP-binding</keyword>
<name>A0AAN7JI96_9MYRT</name>
<dbReference type="GO" id="GO:0036297">
    <property type="term" value="P:interstrand cross-link repair"/>
    <property type="evidence" value="ECO:0007669"/>
    <property type="project" value="TreeGrafter"/>
</dbReference>
<proteinExistence type="inferred from homology"/>
<dbReference type="GO" id="GO:0005524">
    <property type="term" value="F:ATP binding"/>
    <property type="evidence" value="ECO:0007669"/>
    <property type="project" value="UniProtKB-KW"/>
</dbReference>
<dbReference type="SMART" id="SM00490">
    <property type="entry name" value="HELICc"/>
    <property type="match status" value="1"/>
</dbReference>
<dbReference type="Gene3D" id="3.40.50.300">
    <property type="entry name" value="P-loop containing nucleotide triphosphate hydrolases"/>
    <property type="match status" value="2"/>
</dbReference>
<dbReference type="InterPro" id="IPR014001">
    <property type="entry name" value="Helicase_ATP-bd"/>
</dbReference>
<evidence type="ECO:0000256" key="10">
    <source>
        <dbReference type="ARBA" id="ARBA00023242"/>
    </source>
</evidence>
<dbReference type="Proteomes" id="UP001345219">
    <property type="component" value="Chromosome 9"/>
</dbReference>
<keyword evidence="10" id="KW-0539">Nucleus</keyword>
<dbReference type="Gene3D" id="1.20.1320.20">
    <property type="entry name" value="hef helicase domain"/>
    <property type="match status" value="1"/>
</dbReference>
<dbReference type="GO" id="GO:0045003">
    <property type="term" value="P:double-strand break repair via synthesis-dependent strand annealing"/>
    <property type="evidence" value="ECO:0007669"/>
    <property type="project" value="TreeGrafter"/>
</dbReference>
<evidence type="ECO:0008006" key="16">
    <source>
        <dbReference type="Google" id="ProtNLM"/>
    </source>
</evidence>
<evidence type="ECO:0000256" key="11">
    <source>
        <dbReference type="SAM" id="MobiDB-lite"/>
    </source>
</evidence>
<dbReference type="PANTHER" id="PTHR14025">
    <property type="entry name" value="FANCONI ANEMIA GROUP M FANCM FAMILY MEMBER"/>
    <property type="match status" value="1"/>
</dbReference>
<keyword evidence="3" id="KW-0547">Nucleotide-binding</keyword>
<dbReference type="GO" id="GO:0016787">
    <property type="term" value="F:hydrolase activity"/>
    <property type="evidence" value="ECO:0007669"/>
    <property type="project" value="UniProtKB-KW"/>
</dbReference>
<protein>
    <recommendedName>
        <fullName evidence="16">DEAD-box ATP-dependent RNA helicase FANCM</fullName>
    </recommendedName>
</protein>
<feature type="compositionally biased region" description="Polar residues" evidence="11">
    <location>
        <begin position="1222"/>
        <end position="1232"/>
    </location>
</feature>
<evidence type="ECO:0000256" key="9">
    <source>
        <dbReference type="ARBA" id="ARBA00023204"/>
    </source>
</evidence>